<dbReference type="SMART" id="SM00823">
    <property type="entry name" value="PKS_PP"/>
    <property type="match status" value="1"/>
</dbReference>
<keyword evidence="2" id="KW-0597">Phosphoprotein</keyword>
<evidence type="ECO:0000256" key="1">
    <source>
        <dbReference type="ARBA" id="ARBA00022450"/>
    </source>
</evidence>
<dbReference type="InterPro" id="IPR036736">
    <property type="entry name" value="ACP-like_sf"/>
</dbReference>
<reference evidence="4 5" key="1">
    <citation type="submission" date="2018-11" db="EMBL/GenBank/DDBJ databases">
        <title>Genomic analyses of the natural microbiome of Caenorhabditis elegans.</title>
        <authorList>
            <person name="Samuel B."/>
        </authorList>
    </citation>
    <scope>NUCLEOTIDE SEQUENCE [LARGE SCALE GENOMIC DNA]</scope>
    <source>
        <strain evidence="4 5">BIGb0473</strain>
    </source>
</reference>
<dbReference type="GeneID" id="87481992"/>
<evidence type="ECO:0000313" key="4">
    <source>
        <dbReference type="EMBL" id="ROQ52926.1"/>
    </source>
</evidence>
<name>A0A9X8HL68_PSEPU</name>
<gene>
    <name evidence="4" type="ORF">EDF85_0675</name>
</gene>
<comment type="caution">
    <text evidence="4">The sequence shown here is derived from an EMBL/GenBank/DDBJ whole genome shotgun (WGS) entry which is preliminary data.</text>
</comment>
<dbReference type="PROSITE" id="PS50075">
    <property type="entry name" value="CARRIER"/>
    <property type="match status" value="1"/>
</dbReference>
<dbReference type="GO" id="GO:0031177">
    <property type="term" value="F:phosphopantetheine binding"/>
    <property type="evidence" value="ECO:0007669"/>
    <property type="project" value="InterPro"/>
</dbReference>
<dbReference type="Proteomes" id="UP000269115">
    <property type="component" value="Unassembled WGS sequence"/>
</dbReference>
<organism evidence="4 5">
    <name type="scientific">Pseudomonas putida</name>
    <name type="common">Arthrobacter siderocapsulatus</name>
    <dbReference type="NCBI Taxonomy" id="303"/>
    <lineage>
        <taxon>Bacteria</taxon>
        <taxon>Pseudomonadati</taxon>
        <taxon>Pseudomonadota</taxon>
        <taxon>Gammaproteobacteria</taxon>
        <taxon>Pseudomonadales</taxon>
        <taxon>Pseudomonadaceae</taxon>
        <taxon>Pseudomonas</taxon>
    </lineage>
</organism>
<keyword evidence="1" id="KW-0596">Phosphopantetheine</keyword>
<dbReference type="Pfam" id="PF00550">
    <property type="entry name" value="PP-binding"/>
    <property type="match status" value="1"/>
</dbReference>
<dbReference type="RefSeq" id="WP_043860793.1">
    <property type="nucleotide sequence ID" value="NZ_LKGZ01000023.1"/>
</dbReference>
<evidence type="ECO:0000256" key="2">
    <source>
        <dbReference type="ARBA" id="ARBA00022553"/>
    </source>
</evidence>
<sequence length="87" mass="9251">MTLVETLQTRISEFICCEMDLPPEDIDLDTPLGAFGLGSLAGMKLIGSLEQQFGLRLSPTLVFEHPTIAELALAIAAIAARGEAAHV</sequence>
<dbReference type="InterPro" id="IPR009081">
    <property type="entry name" value="PP-bd_ACP"/>
</dbReference>
<dbReference type="Gene3D" id="1.10.1200.10">
    <property type="entry name" value="ACP-like"/>
    <property type="match status" value="1"/>
</dbReference>
<dbReference type="SUPFAM" id="SSF47336">
    <property type="entry name" value="ACP-like"/>
    <property type="match status" value="1"/>
</dbReference>
<dbReference type="InterPro" id="IPR020806">
    <property type="entry name" value="PKS_PP-bd"/>
</dbReference>
<dbReference type="SMART" id="SM01294">
    <property type="entry name" value="PKS_PP_betabranch"/>
    <property type="match status" value="1"/>
</dbReference>
<accession>A0A9X8HL68</accession>
<feature type="domain" description="Carrier" evidence="3">
    <location>
        <begin position="1"/>
        <end position="79"/>
    </location>
</feature>
<dbReference type="AlphaFoldDB" id="A0A9X8HL68"/>
<dbReference type="EMBL" id="RJUR01000011">
    <property type="protein sequence ID" value="ROQ52926.1"/>
    <property type="molecule type" value="Genomic_DNA"/>
</dbReference>
<proteinExistence type="predicted"/>
<protein>
    <submittedName>
        <fullName evidence="4">Acyl carrier protein</fullName>
    </submittedName>
</protein>
<evidence type="ECO:0000259" key="3">
    <source>
        <dbReference type="PROSITE" id="PS50075"/>
    </source>
</evidence>
<evidence type="ECO:0000313" key="5">
    <source>
        <dbReference type="Proteomes" id="UP000269115"/>
    </source>
</evidence>
<dbReference type="OrthoDB" id="9023404at2"/>